<evidence type="ECO:0000259" key="3">
    <source>
        <dbReference type="PROSITE" id="PS50966"/>
    </source>
</evidence>
<dbReference type="GO" id="GO:0008270">
    <property type="term" value="F:zinc ion binding"/>
    <property type="evidence" value="ECO:0007669"/>
    <property type="project" value="UniProtKB-KW"/>
</dbReference>
<evidence type="ECO:0000256" key="2">
    <source>
        <dbReference type="SAM" id="MobiDB-lite"/>
    </source>
</evidence>
<evidence type="ECO:0000313" key="5">
    <source>
        <dbReference type="Proteomes" id="UP000663872"/>
    </source>
</evidence>
<dbReference type="EMBL" id="CAJNYT010000909">
    <property type="protein sequence ID" value="CAF3382859.1"/>
    <property type="molecule type" value="Genomic_DNA"/>
</dbReference>
<sequence length="574" mass="65732">MAEALSDDDKSDSIDSVVPADKEEATDDDSGEGDIINSAKKIRASDLSYEKVNVFSDGKCAEEEAVNYNNFKWTCCKINDTEQGTKKYYKCNFKRGSNCPAKIYLLFHANNFEVTLFQAIIQHDHITESEQIGIRIELKNVIVKLFQNGYTTPKAILSELDKLKIIQPKASQIASFLATLRKKLYGPAQISLNYIKNWCIGKSIVPTDPDECFVANYYIKDDDDDPLFRLFVTTRNLIKNCLNSNHICADATYKLIWQGYPVLIVGTTDKQCAFHPFGIALCINEKTSDFEFMFKSVQLTVEKLYNISYCPIILVADASGAITNGFINIKKMKAELRRDIEFMQLIKNETIFDAAIKLFQQKWKAKECPLINNFIDYFINEWYMSNKGWFEGFAIGYPSSNNALEATNGTIKSLYTFRERLPVGEFLSVLENDIIHQLSRERNTDDPITSQNVKAFANVPSINLSLWTSTNHWIKEEREKLLYNQQNVKWCDFDIMKNEQLSFWECEFLNESENWTKSTCSCPACLKYYICKHIIGSAARYKLCSIPLEAKNIPLGQKRKRGRVAKAKKALIVQ</sequence>
<keyword evidence="1" id="KW-0863">Zinc-finger</keyword>
<feature type="domain" description="SWIM-type" evidence="3">
    <location>
        <begin position="504"/>
        <end position="542"/>
    </location>
</feature>
<dbReference type="AlphaFoldDB" id="A0A817YTV3"/>
<gene>
    <name evidence="4" type="ORF">GRG538_LOCUS8363</name>
</gene>
<keyword evidence="1" id="KW-0862">Zinc</keyword>
<accession>A0A817YTV3</accession>
<dbReference type="PROSITE" id="PS50966">
    <property type="entry name" value="ZF_SWIM"/>
    <property type="match status" value="1"/>
</dbReference>
<keyword evidence="1" id="KW-0479">Metal-binding</keyword>
<organism evidence="4 5">
    <name type="scientific">Rotaria socialis</name>
    <dbReference type="NCBI Taxonomy" id="392032"/>
    <lineage>
        <taxon>Eukaryota</taxon>
        <taxon>Metazoa</taxon>
        <taxon>Spiralia</taxon>
        <taxon>Gnathifera</taxon>
        <taxon>Rotifera</taxon>
        <taxon>Eurotatoria</taxon>
        <taxon>Bdelloidea</taxon>
        <taxon>Philodinida</taxon>
        <taxon>Philodinidae</taxon>
        <taxon>Rotaria</taxon>
    </lineage>
</organism>
<dbReference type="Proteomes" id="UP000663872">
    <property type="component" value="Unassembled WGS sequence"/>
</dbReference>
<name>A0A817YTV3_9BILA</name>
<comment type="caution">
    <text evidence="4">The sequence shown here is derived from an EMBL/GenBank/DDBJ whole genome shotgun (WGS) entry which is preliminary data.</text>
</comment>
<proteinExistence type="predicted"/>
<reference evidence="4" key="1">
    <citation type="submission" date="2021-02" db="EMBL/GenBank/DDBJ databases">
        <authorList>
            <person name="Nowell W R."/>
        </authorList>
    </citation>
    <scope>NUCLEOTIDE SEQUENCE</scope>
</reference>
<feature type="region of interest" description="Disordered" evidence="2">
    <location>
        <begin position="1"/>
        <end position="34"/>
    </location>
</feature>
<evidence type="ECO:0000313" key="4">
    <source>
        <dbReference type="EMBL" id="CAF3382859.1"/>
    </source>
</evidence>
<dbReference type="InterPro" id="IPR007527">
    <property type="entry name" value="Znf_SWIM"/>
</dbReference>
<protein>
    <recommendedName>
        <fullName evidence="3">SWIM-type domain-containing protein</fullName>
    </recommendedName>
</protein>
<evidence type="ECO:0000256" key="1">
    <source>
        <dbReference type="PROSITE-ProRule" id="PRU00325"/>
    </source>
</evidence>